<evidence type="ECO:0000259" key="3">
    <source>
        <dbReference type="PROSITE" id="PS51677"/>
    </source>
</evidence>
<feature type="domain" description="NodB homology" evidence="3">
    <location>
        <begin position="42"/>
        <end position="217"/>
    </location>
</feature>
<dbReference type="STRING" id="232089.SAMN05443544_1783"/>
<keyword evidence="5" id="KW-1185">Reference proteome</keyword>
<dbReference type="GO" id="GO:0005975">
    <property type="term" value="P:carbohydrate metabolic process"/>
    <property type="evidence" value="ECO:0007669"/>
    <property type="project" value="InterPro"/>
</dbReference>
<keyword evidence="2" id="KW-0732">Signal</keyword>
<dbReference type="CDD" id="cd10918">
    <property type="entry name" value="CE4_NodB_like_5s_6s"/>
    <property type="match status" value="1"/>
</dbReference>
<dbReference type="OrthoDB" id="9763050at2"/>
<dbReference type="RefSeq" id="WP_074259962.1">
    <property type="nucleotide sequence ID" value="NZ_FSRJ01000002.1"/>
</dbReference>
<dbReference type="InterPro" id="IPR051398">
    <property type="entry name" value="Polysacch_Deacetylase"/>
</dbReference>
<evidence type="ECO:0000256" key="2">
    <source>
        <dbReference type="ARBA" id="ARBA00022729"/>
    </source>
</evidence>
<dbReference type="Pfam" id="PF01522">
    <property type="entry name" value="Polysacc_deac_1"/>
    <property type="match status" value="1"/>
</dbReference>
<gene>
    <name evidence="4" type="ORF">SAMN05443544_1783</name>
</gene>
<dbReference type="PROSITE" id="PS51677">
    <property type="entry name" value="NODB"/>
    <property type="match status" value="1"/>
</dbReference>
<dbReference type="SUPFAM" id="SSF88713">
    <property type="entry name" value="Glycoside hydrolase/deacetylase"/>
    <property type="match status" value="1"/>
</dbReference>
<protein>
    <submittedName>
        <fullName evidence="4">Polysaccharide deacetylase</fullName>
    </submittedName>
</protein>
<sequence length="217" mass="24339">MTVNLCFHGVGTCVREREPGEAGYWVTDELFLRILDEVGSHPQVRLSFDDGNRSDVAVALPALQERGLRATFFVLAGRLGDPVSLSDSELRLLRDAGMGVGSHGWSHVQWRGMGPDDERRELVEARTALAEASRGPIDEAALPLGRYDRQLLARLRRYGYRAVYTSDRFPARPTAWLQARYSVTAGDTVETVRSMVTRPHRFAETRNRAACLAKRIR</sequence>
<dbReference type="Proteomes" id="UP000184699">
    <property type="component" value="Unassembled WGS sequence"/>
</dbReference>
<dbReference type="PANTHER" id="PTHR34216">
    <property type="match status" value="1"/>
</dbReference>
<organism evidence="4 5">
    <name type="scientific">Agromyces cerinus subsp. cerinus</name>
    <dbReference type="NCBI Taxonomy" id="232089"/>
    <lineage>
        <taxon>Bacteria</taxon>
        <taxon>Bacillati</taxon>
        <taxon>Actinomycetota</taxon>
        <taxon>Actinomycetes</taxon>
        <taxon>Micrococcales</taxon>
        <taxon>Microbacteriaceae</taxon>
        <taxon>Agromyces</taxon>
    </lineage>
</organism>
<dbReference type="InterPro" id="IPR011330">
    <property type="entry name" value="Glyco_hydro/deAcase_b/a-brl"/>
</dbReference>
<name>A0A1N6F6C2_9MICO</name>
<dbReference type="AlphaFoldDB" id="A0A1N6F6C2"/>
<dbReference type="GO" id="GO:0016810">
    <property type="term" value="F:hydrolase activity, acting on carbon-nitrogen (but not peptide) bonds"/>
    <property type="evidence" value="ECO:0007669"/>
    <property type="project" value="InterPro"/>
</dbReference>
<dbReference type="EMBL" id="FSRJ01000002">
    <property type="protein sequence ID" value="SIN90807.1"/>
    <property type="molecule type" value="Genomic_DNA"/>
</dbReference>
<evidence type="ECO:0000256" key="1">
    <source>
        <dbReference type="ARBA" id="ARBA00004613"/>
    </source>
</evidence>
<dbReference type="GO" id="GO:0005576">
    <property type="term" value="C:extracellular region"/>
    <property type="evidence" value="ECO:0007669"/>
    <property type="project" value="UniProtKB-SubCell"/>
</dbReference>
<dbReference type="InterPro" id="IPR002509">
    <property type="entry name" value="NODB_dom"/>
</dbReference>
<reference evidence="5" key="1">
    <citation type="submission" date="2016-11" db="EMBL/GenBank/DDBJ databases">
        <authorList>
            <person name="Varghese N."/>
            <person name="Submissions S."/>
        </authorList>
    </citation>
    <scope>NUCLEOTIDE SEQUENCE [LARGE SCALE GENOMIC DNA]</scope>
    <source>
        <strain evidence="5">DSM 8595</strain>
    </source>
</reference>
<evidence type="ECO:0000313" key="4">
    <source>
        <dbReference type="EMBL" id="SIN90807.1"/>
    </source>
</evidence>
<proteinExistence type="predicted"/>
<evidence type="ECO:0000313" key="5">
    <source>
        <dbReference type="Proteomes" id="UP000184699"/>
    </source>
</evidence>
<comment type="subcellular location">
    <subcellularLocation>
        <location evidence="1">Secreted</location>
    </subcellularLocation>
</comment>
<dbReference type="Gene3D" id="3.20.20.370">
    <property type="entry name" value="Glycoside hydrolase/deacetylase"/>
    <property type="match status" value="1"/>
</dbReference>
<dbReference type="PANTHER" id="PTHR34216:SF3">
    <property type="entry name" value="POLY-BETA-1,6-N-ACETYL-D-GLUCOSAMINE N-DEACETYLASE"/>
    <property type="match status" value="1"/>
</dbReference>
<accession>A0A1N6F6C2</accession>